<proteinExistence type="predicted"/>
<name>A0A813AHL4_9DINO</name>
<gene>
    <name evidence="1" type="ORF">SNEC2469_LOCUS27934</name>
</gene>
<keyword evidence="2" id="KW-1185">Reference proteome</keyword>
<organism evidence="1 2">
    <name type="scientific">Symbiodinium necroappetens</name>
    <dbReference type="NCBI Taxonomy" id="1628268"/>
    <lineage>
        <taxon>Eukaryota</taxon>
        <taxon>Sar</taxon>
        <taxon>Alveolata</taxon>
        <taxon>Dinophyceae</taxon>
        <taxon>Suessiales</taxon>
        <taxon>Symbiodiniaceae</taxon>
        <taxon>Symbiodinium</taxon>
    </lineage>
</organism>
<protein>
    <submittedName>
        <fullName evidence="1">Uncharacterized protein</fullName>
    </submittedName>
</protein>
<accession>A0A813AHL4</accession>
<dbReference type="AlphaFoldDB" id="A0A813AHL4"/>
<feature type="non-terminal residue" evidence="1">
    <location>
        <position position="99"/>
    </location>
</feature>
<reference evidence="1" key="1">
    <citation type="submission" date="2021-02" db="EMBL/GenBank/DDBJ databases">
        <authorList>
            <person name="Dougan E. K."/>
            <person name="Rhodes N."/>
            <person name="Thang M."/>
            <person name="Chan C."/>
        </authorList>
    </citation>
    <scope>NUCLEOTIDE SEQUENCE</scope>
</reference>
<evidence type="ECO:0000313" key="2">
    <source>
        <dbReference type="Proteomes" id="UP000601435"/>
    </source>
</evidence>
<sequence length="99" mass="10108">MPPPTSSIPIARGNIPGVALMRPVMLVSVPCPSGPATRRRAKPGHMSAGRAATALLGAASCRGMAQSPAATATSTRARAPWTFLTQLGPTSASSAKRMR</sequence>
<dbReference type="Proteomes" id="UP000601435">
    <property type="component" value="Unassembled WGS sequence"/>
</dbReference>
<dbReference type="EMBL" id="CAJNJA010059713">
    <property type="protein sequence ID" value="CAE7868563.1"/>
    <property type="molecule type" value="Genomic_DNA"/>
</dbReference>
<comment type="caution">
    <text evidence="1">The sequence shown here is derived from an EMBL/GenBank/DDBJ whole genome shotgun (WGS) entry which is preliminary data.</text>
</comment>
<evidence type="ECO:0000313" key="1">
    <source>
        <dbReference type="EMBL" id="CAE7868563.1"/>
    </source>
</evidence>